<name>A0A1N6Y0N6_9FLAO</name>
<evidence type="ECO:0000256" key="1">
    <source>
        <dbReference type="ARBA" id="ARBA00010751"/>
    </source>
</evidence>
<dbReference type="PANTHER" id="PTHR34068:SF1">
    <property type="entry name" value="UPF0145 PROTEIN YBJQ"/>
    <property type="match status" value="1"/>
</dbReference>
<dbReference type="InterPro" id="IPR002765">
    <property type="entry name" value="UPF0145_YbjQ-like"/>
</dbReference>
<dbReference type="OrthoDB" id="9796448at2"/>
<sequence length="351" mass="40214">MEHFKHIKVTTTSSLQNVEIEEYIEPISVSIVIGMNFFKDFLSGFRDIFGGKSNTYTKSLEKINQQAIYELKKRAHYLKANYVIGLTIENDEISAQGKSMLMVTAMGTAVRVAGKSKEVINNSTSIDLEAFEQLELKTKLLKKAESNNLNLNENNWNLIIENQISELSPFLLNKVIKSQNSTDFRENLKAFFDNIDRELAITEIFTFIESNEENDLKPVVSIVKELNLVDFDKNLSLLSSDNQNLNNVGALISGVHKNTYFKSDIKAIKETIDKLESKFPIKAEFYQTLDKLTRKDIEVWKCECGKENSLEREICRGCNKDIHGLKNSNINLKEIKENLKHRLEILEKNFA</sequence>
<protein>
    <submittedName>
        <fullName evidence="2">Uncharacterized conserved protein YbjQ, UPF0145 family</fullName>
    </submittedName>
</protein>
<dbReference type="AlphaFoldDB" id="A0A1N6Y0N6"/>
<accession>A0A1N6Y0N6</accession>
<proteinExistence type="inferred from homology"/>
<evidence type="ECO:0000313" key="2">
    <source>
        <dbReference type="EMBL" id="SIR08104.1"/>
    </source>
</evidence>
<gene>
    <name evidence="2" type="ORF">SAMN05421797_10624</name>
</gene>
<dbReference type="InterPro" id="IPR035439">
    <property type="entry name" value="UPF0145_dom_sf"/>
</dbReference>
<dbReference type="SUPFAM" id="SSF117782">
    <property type="entry name" value="YbjQ-like"/>
    <property type="match status" value="1"/>
</dbReference>
<dbReference type="RefSeq" id="WP_076549443.1">
    <property type="nucleotide sequence ID" value="NZ_FTMA01000006.1"/>
</dbReference>
<comment type="similarity">
    <text evidence="1">Belongs to the UPF0145 family.</text>
</comment>
<dbReference type="EMBL" id="FTMA01000006">
    <property type="protein sequence ID" value="SIR08104.1"/>
    <property type="molecule type" value="Genomic_DNA"/>
</dbReference>
<dbReference type="Pfam" id="PF01906">
    <property type="entry name" value="YbjQ_1"/>
    <property type="match status" value="1"/>
</dbReference>
<reference evidence="3" key="1">
    <citation type="submission" date="2017-01" db="EMBL/GenBank/DDBJ databases">
        <authorList>
            <person name="Varghese N."/>
            <person name="Submissions S."/>
        </authorList>
    </citation>
    <scope>NUCLEOTIDE SEQUENCE [LARGE SCALE GENOMIC DNA]</scope>
    <source>
        <strain evidence="3">DSM 15366</strain>
    </source>
</reference>
<dbReference type="PANTHER" id="PTHR34068">
    <property type="entry name" value="UPF0145 PROTEIN YBJQ"/>
    <property type="match status" value="1"/>
</dbReference>
<organism evidence="2 3">
    <name type="scientific">Maribacter ulvicola</name>
    <dbReference type="NCBI Taxonomy" id="228959"/>
    <lineage>
        <taxon>Bacteria</taxon>
        <taxon>Pseudomonadati</taxon>
        <taxon>Bacteroidota</taxon>
        <taxon>Flavobacteriia</taxon>
        <taxon>Flavobacteriales</taxon>
        <taxon>Flavobacteriaceae</taxon>
        <taxon>Maribacter</taxon>
    </lineage>
</organism>
<dbReference type="STRING" id="228959.SAMN05421797_10624"/>
<evidence type="ECO:0000313" key="3">
    <source>
        <dbReference type="Proteomes" id="UP000186953"/>
    </source>
</evidence>
<keyword evidence="3" id="KW-1185">Reference proteome</keyword>
<dbReference type="Gene3D" id="3.30.110.70">
    <property type="entry name" value="Hypothetical protein apc22750. Chain B"/>
    <property type="match status" value="1"/>
</dbReference>
<dbReference type="Proteomes" id="UP000186953">
    <property type="component" value="Unassembled WGS sequence"/>
</dbReference>